<comment type="subcellular location">
    <subcellularLocation>
        <location evidence="1">Membrane</location>
        <topology evidence="1">Multi-pass membrane protein</topology>
    </subcellularLocation>
</comment>
<dbReference type="Pfam" id="PF25807">
    <property type="entry name" value="Clarin-2"/>
    <property type="match status" value="1"/>
</dbReference>
<feature type="chain" id="PRO_5001876535" evidence="7">
    <location>
        <begin position="30"/>
        <end position="225"/>
    </location>
</feature>
<feature type="transmembrane region" description="Helical" evidence="6">
    <location>
        <begin position="122"/>
        <end position="146"/>
    </location>
</feature>
<organism evidence="8 9">
    <name type="scientific">Calypte anna</name>
    <name type="common">Anna's hummingbird</name>
    <name type="synonym">Archilochus anna</name>
    <dbReference type="NCBI Taxonomy" id="9244"/>
    <lineage>
        <taxon>Eukaryota</taxon>
        <taxon>Metazoa</taxon>
        <taxon>Chordata</taxon>
        <taxon>Craniata</taxon>
        <taxon>Vertebrata</taxon>
        <taxon>Euteleostomi</taxon>
        <taxon>Archelosauria</taxon>
        <taxon>Archosauria</taxon>
        <taxon>Dinosauria</taxon>
        <taxon>Saurischia</taxon>
        <taxon>Theropoda</taxon>
        <taxon>Coelurosauria</taxon>
        <taxon>Aves</taxon>
        <taxon>Neognathae</taxon>
        <taxon>Neoaves</taxon>
        <taxon>Strisores</taxon>
        <taxon>Apodiformes</taxon>
        <taxon>Trochilidae</taxon>
        <taxon>Calypte</taxon>
    </lineage>
</organism>
<dbReference type="InterPro" id="IPR026748">
    <property type="entry name" value="Clarin"/>
</dbReference>
<keyword evidence="3 6" id="KW-0812">Transmembrane</keyword>
<accession>A0A091IHU1</accession>
<dbReference type="PANTHER" id="PTHR31548:SF3">
    <property type="entry name" value="CLARIN-3"/>
    <property type="match status" value="1"/>
</dbReference>
<feature type="signal peptide" evidence="7">
    <location>
        <begin position="1"/>
        <end position="29"/>
    </location>
</feature>
<gene>
    <name evidence="8" type="ORF">N300_07076</name>
</gene>
<comment type="similarity">
    <text evidence="2">Belongs to the clarin family.</text>
</comment>
<dbReference type="Proteomes" id="UP000054308">
    <property type="component" value="Unassembled WGS sequence"/>
</dbReference>
<sequence>MPTRNKKAMFASAFLTCACSFVLICLVLGTQQWVSSFVEFSGVNSVRVKLSYGLFQGTCGQLVDAGLEFSEQPFQVAENLSSPRTRNTNTAIIVVLVLSLLSSLLSSGFTCTNAVSNPYQTFLGPIGVYTWNSLCGILVLVAMILFPVNIEAHKLSVELAQRCSSLQTHVGSEHSYGYSYWVMLPIILLNIASIVIIYFYDHAKYYEKKQQERPIEVAPKDVILF</sequence>
<reference evidence="8 9" key="1">
    <citation type="submission" date="2014-04" db="EMBL/GenBank/DDBJ databases">
        <title>Genome evolution of avian class.</title>
        <authorList>
            <person name="Zhang G."/>
            <person name="Li C."/>
        </authorList>
    </citation>
    <scope>NUCLEOTIDE SEQUENCE [LARGE SCALE GENOMIC DNA]</scope>
    <source>
        <strain evidence="8">BGI_N300</strain>
    </source>
</reference>
<protein>
    <submittedName>
        <fullName evidence="8">Clarin-3</fullName>
    </submittedName>
</protein>
<keyword evidence="7" id="KW-0732">Signal</keyword>
<dbReference type="AlphaFoldDB" id="A0A091IHU1"/>
<feature type="transmembrane region" description="Helical" evidence="6">
    <location>
        <begin position="178"/>
        <end position="200"/>
    </location>
</feature>
<keyword evidence="5 6" id="KW-0472">Membrane</keyword>
<keyword evidence="4 6" id="KW-1133">Transmembrane helix</keyword>
<evidence type="ECO:0000313" key="8">
    <source>
        <dbReference type="EMBL" id="KFO99270.1"/>
    </source>
</evidence>
<dbReference type="PANTHER" id="PTHR31548">
    <property type="entry name" value="CLARIN"/>
    <property type="match status" value="1"/>
</dbReference>
<dbReference type="PROSITE" id="PS51257">
    <property type="entry name" value="PROKAR_LIPOPROTEIN"/>
    <property type="match status" value="1"/>
</dbReference>
<proteinExistence type="inferred from homology"/>
<dbReference type="GO" id="GO:0007605">
    <property type="term" value="P:sensory perception of sound"/>
    <property type="evidence" value="ECO:0007669"/>
    <property type="project" value="UniProtKB-ARBA"/>
</dbReference>
<dbReference type="OrthoDB" id="9450082at2759"/>
<evidence type="ECO:0000256" key="1">
    <source>
        <dbReference type="ARBA" id="ARBA00004141"/>
    </source>
</evidence>
<evidence type="ECO:0000256" key="4">
    <source>
        <dbReference type="ARBA" id="ARBA00022989"/>
    </source>
</evidence>
<keyword evidence="9" id="KW-1185">Reference proteome</keyword>
<feature type="transmembrane region" description="Helical" evidence="6">
    <location>
        <begin position="90"/>
        <end position="110"/>
    </location>
</feature>
<evidence type="ECO:0000256" key="3">
    <source>
        <dbReference type="ARBA" id="ARBA00022692"/>
    </source>
</evidence>
<evidence type="ECO:0000313" key="9">
    <source>
        <dbReference type="Proteomes" id="UP000054308"/>
    </source>
</evidence>
<dbReference type="EMBL" id="KL217818">
    <property type="protein sequence ID" value="KFO99270.1"/>
    <property type="molecule type" value="Genomic_DNA"/>
</dbReference>
<dbReference type="Gene3D" id="1.20.140.150">
    <property type="match status" value="1"/>
</dbReference>
<name>A0A091IHU1_CALAN</name>
<dbReference type="GO" id="GO:0016020">
    <property type="term" value="C:membrane"/>
    <property type="evidence" value="ECO:0007669"/>
    <property type="project" value="UniProtKB-SubCell"/>
</dbReference>
<evidence type="ECO:0000256" key="6">
    <source>
        <dbReference type="SAM" id="Phobius"/>
    </source>
</evidence>
<evidence type="ECO:0000256" key="7">
    <source>
        <dbReference type="SAM" id="SignalP"/>
    </source>
</evidence>
<evidence type="ECO:0000256" key="2">
    <source>
        <dbReference type="ARBA" id="ARBA00005787"/>
    </source>
</evidence>
<evidence type="ECO:0000256" key="5">
    <source>
        <dbReference type="ARBA" id="ARBA00023136"/>
    </source>
</evidence>